<keyword evidence="2" id="KW-1185">Reference proteome</keyword>
<proteinExistence type="predicted"/>
<dbReference type="EMBL" id="JWZT01005005">
    <property type="protein sequence ID" value="KII62332.1"/>
    <property type="molecule type" value="Genomic_DNA"/>
</dbReference>
<evidence type="ECO:0000313" key="2">
    <source>
        <dbReference type="Proteomes" id="UP000031668"/>
    </source>
</evidence>
<dbReference type="AlphaFoldDB" id="A0A0C2IZU2"/>
<comment type="caution">
    <text evidence="1">The sequence shown here is derived from an EMBL/GenBank/DDBJ whole genome shotgun (WGS) entry which is preliminary data.</text>
</comment>
<reference evidence="1 2" key="1">
    <citation type="journal article" date="2014" name="Genome Biol. Evol.">
        <title>The genome of the myxosporean Thelohanellus kitauei shows adaptations to nutrient acquisition within its fish host.</title>
        <authorList>
            <person name="Yang Y."/>
            <person name="Xiong J."/>
            <person name="Zhou Z."/>
            <person name="Huo F."/>
            <person name="Miao W."/>
            <person name="Ran C."/>
            <person name="Liu Y."/>
            <person name="Zhang J."/>
            <person name="Feng J."/>
            <person name="Wang M."/>
            <person name="Wang M."/>
            <person name="Wang L."/>
            <person name="Yao B."/>
        </authorList>
    </citation>
    <scope>NUCLEOTIDE SEQUENCE [LARGE SCALE GENOMIC DNA]</scope>
    <source>
        <strain evidence="1">Wuqing</strain>
    </source>
</reference>
<evidence type="ECO:0000313" key="1">
    <source>
        <dbReference type="EMBL" id="KII62332.1"/>
    </source>
</evidence>
<gene>
    <name evidence="1" type="ORF">RF11_10500</name>
</gene>
<name>A0A0C2IZU2_THEKT</name>
<protein>
    <submittedName>
        <fullName evidence="1">Uncharacterized protein</fullName>
    </submittedName>
</protein>
<dbReference type="Proteomes" id="UP000031668">
    <property type="component" value="Unassembled WGS sequence"/>
</dbReference>
<organism evidence="1 2">
    <name type="scientific">Thelohanellus kitauei</name>
    <name type="common">Myxosporean</name>
    <dbReference type="NCBI Taxonomy" id="669202"/>
    <lineage>
        <taxon>Eukaryota</taxon>
        <taxon>Metazoa</taxon>
        <taxon>Cnidaria</taxon>
        <taxon>Myxozoa</taxon>
        <taxon>Myxosporea</taxon>
        <taxon>Bivalvulida</taxon>
        <taxon>Platysporina</taxon>
        <taxon>Myxobolidae</taxon>
        <taxon>Thelohanellus</taxon>
    </lineage>
</organism>
<accession>A0A0C2IZU2</accession>
<sequence>MIFISFNTPFWNENALIHNINDTFCSAINFSEIKCTIKYDQFSKHHVVMKTKNIDSTNCLVPFGKPGIFLSVVPLKLTKVKYLLINNVRMTLIEKDFLKGVLGDLHQRNFVTDTKILRLEDGFCLIPTYVSKIRNT</sequence>